<reference evidence="2 3" key="1">
    <citation type="submission" date="2019-02" db="EMBL/GenBank/DDBJ databases">
        <title>Genome sequencing of the rare red list fungi Bondarzewia mesenterica.</title>
        <authorList>
            <person name="Buettner E."/>
            <person name="Kellner H."/>
        </authorList>
    </citation>
    <scope>NUCLEOTIDE SEQUENCE [LARGE SCALE GENOMIC DNA]</scope>
    <source>
        <strain evidence="2 3">DSM 108281</strain>
    </source>
</reference>
<organism evidence="2 3">
    <name type="scientific">Bondarzewia mesenterica</name>
    <dbReference type="NCBI Taxonomy" id="1095465"/>
    <lineage>
        <taxon>Eukaryota</taxon>
        <taxon>Fungi</taxon>
        <taxon>Dikarya</taxon>
        <taxon>Basidiomycota</taxon>
        <taxon>Agaricomycotina</taxon>
        <taxon>Agaricomycetes</taxon>
        <taxon>Russulales</taxon>
        <taxon>Bondarzewiaceae</taxon>
        <taxon>Bondarzewia</taxon>
    </lineage>
</organism>
<feature type="compositionally biased region" description="Low complexity" evidence="1">
    <location>
        <begin position="810"/>
        <end position="830"/>
    </location>
</feature>
<feature type="compositionally biased region" description="Basic and acidic residues" evidence="1">
    <location>
        <begin position="858"/>
        <end position="870"/>
    </location>
</feature>
<feature type="compositionally biased region" description="Polar residues" evidence="1">
    <location>
        <begin position="901"/>
        <end position="920"/>
    </location>
</feature>
<feature type="compositionally biased region" description="Basic and acidic residues" evidence="1">
    <location>
        <begin position="638"/>
        <end position="652"/>
    </location>
</feature>
<keyword evidence="3" id="KW-1185">Reference proteome</keyword>
<feature type="compositionally biased region" description="Low complexity" evidence="1">
    <location>
        <begin position="1018"/>
        <end position="1028"/>
    </location>
</feature>
<feature type="region of interest" description="Disordered" evidence="1">
    <location>
        <begin position="540"/>
        <end position="559"/>
    </location>
</feature>
<evidence type="ECO:0008006" key="4">
    <source>
        <dbReference type="Google" id="ProtNLM"/>
    </source>
</evidence>
<feature type="compositionally biased region" description="Polar residues" evidence="1">
    <location>
        <begin position="480"/>
        <end position="489"/>
    </location>
</feature>
<dbReference type="AlphaFoldDB" id="A0A4V3XEC7"/>
<feature type="compositionally biased region" description="Basic and acidic residues" evidence="1">
    <location>
        <begin position="714"/>
        <end position="725"/>
    </location>
</feature>
<dbReference type="EMBL" id="SGPL01000385">
    <property type="protein sequence ID" value="THH13123.1"/>
    <property type="molecule type" value="Genomic_DNA"/>
</dbReference>
<comment type="caution">
    <text evidence="2">The sequence shown here is derived from an EMBL/GenBank/DDBJ whole genome shotgun (WGS) entry which is preliminary data.</text>
</comment>
<evidence type="ECO:0000313" key="3">
    <source>
        <dbReference type="Proteomes" id="UP000310158"/>
    </source>
</evidence>
<protein>
    <recommendedName>
        <fullName evidence="4">Arrestin-like N-terminal domain-containing protein</fullName>
    </recommendedName>
</protein>
<feature type="compositionally biased region" description="Basic and acidic residues" evidence="1">
    <location>
        <begin position="756"/>
        <end position="783"/>
    </location>
</feature>
<gene>
    <name evidence="2" type="ORF">EW146_g7062</name>
</gene>
<feature type="region of interest" description="Disordered" evidence="1">
    <location>
        <begin position="463"/>
        <end position="495"/>
    </location>
</feature>
<dbReference type="OrthoDB" id="298939at2759"/>
<accession>A0A4V3XEC7</accession>
<sequence length="1139" mass="121075">MAFQSRPEPMNASPHHSKVKVSLKLSDHCFVAGGAVTGKMEVECRADKGLGIGVIMVELFAVEVRATVDVSWKGENRLVTDQREVDVVESFEENRFDHVEPEGVIIGEHGKIWVQGKVVGGFVVAGESTCVEIQVKNHSLKKSSGLSITLTRYLHLPNTSSSQKQPLQITDTLTTINFRGPEYITHPGTEGLAQLVFDVPANARTVKGGERQGDEDVHAKESLFEVRCTINIRLAMPIGSKDIHLELPVTIVHPTALPPPPPFEPYSSPPLPGHGYGIPSSPPLRPPVSPIPYLDRVPYAYPMTPPPQTYYNQGQPWFLPSQTPQPFPPFSPPAQQLYYYPPPPVVTPYATPPRSSSAEPIASQPLHNLPTGLPPIAGQHPLLPLASASSIASAAPPLAEPEEGKGERASRFTHHLRVSSRHRSVSPQSHRFPVLHAQLPLAIPPASASIPVPISKANFSPSSQHSPLCLSLRNAPPSPHSLSHSQNEVLSPRPIPSPKQTYTVDPFTNHSLTKSERVEQLEKIAAEVERETRDLSRDLPTDLNIDKTLPGPPVPSGKYRIPSSVHPPVGTLFPPAEELLPPIMPAYSELVPVGVAPKTPTLSALSLLKPPRPSSPGGLEASSENALDALERRLLAEVGTRKLDQEPKRPDVRSVLPMSIPPRNPESAVNDSAISSLTLGAEFGEREQEQGFSANGAVGVSVGAGAGAVDGDGDGEHEISDERTQKQGRVSHSHSGESEGGTRGKARSNASSGRSKFKEKARGKEKDRRSGRKKDGKDDEAIKLRKAAKGRVADWLNRIEVDVPPPPVDSPGAVSPFSSSPAVPLSVLPVDGPPKHFRTTSPFDDSAIAHASSSGKEPNIKETKAEREDVSAEPNPRSSGFVPIATIRSRQALQLKGEKPASSSSATTPHVLPTTTNQVISPPASPRARFEAAVRAASPPATNRKFVSPKKLNPAAQARLPVFSPRPVDAPLKYDLRSARGGRGGRVAAVTAIWATAADGDAKAANGGPTNGAPPKPKALLGLPRARPTPTTTAIVGAAKKRPSPLPSPGPSKAASVPAVVSSSLATPMLSSTASLSRPPVLGRSKPSIPRMAAVAETPSTAVQIKEGTRAGNGEGKGELAFGQARLRDLIRKYQGQAA</sequence>
<feature type="region of interest" description="Disordered" evidence="1">
    <location>
        <begin position="638"/>
        <end position="960"/>
    </location>
</feature>
<name>A0A4V3XEC7_9AGAM</name>
<dbReference type="InterPro" id="IPR014752">
    <property type="entry name" value="Arrestin-like_C"/>
</dbReference>
<dbReference type="Gene3D" id="2.60.40.640">
    <property type="match status" value="1"/>
</dbReference>
<proteinExistence type="predicted"/>
<feature type="region of interest" description="Disordered" evidence="1">
    <location>
        <begin position="1004"/>
        <end position="1028"/>
    </location>
</feature>
<evidence type="ECO:0000313" key="2">
    <source>
        <dbReference type="EMBL" id="THH13123.1"/>
    </source>
</evidence>
<feature type="compositionally biased region" description="Polar residues" evidence="1">
    <location>
        <begin position="667"/>
        <end position="678"/>
    </location>
</feature>
<evidence type="ECO:0000256" key="1">
    <source>
        <dbReference type="SAM" id="MobiDB-lite"/>
    </source>
</evidence>
<dbReference type="Proteomes" id="UP000310158">
    <property type="component" value="Unassembled WGS sequence"/>
</dbReference>
<feature type="region of interest" description="Disordered" evidence="1">
    <location>
        <begin position="1095"/>
        <end position="1117"/>
    </location>
</feature>